<feature type="transmembrane region" description="Helical" evidence="7">
    <location>
        <begin position="100"/>
        <end position="122"/>
    </location>
</feature>
<dbReference type="AlphaFoldDB" id="A0A0S3RVJ1"/>
<sequence>MGTSLASLQSWVLLPFFLMFLAIYLVGYFIVFRKQSTKIRQEFSSCLISIFHGTPAALLGSAALLADHQRGFAAPNTAFQKLVLDFSAAYFLTDLLHYVAFYPSDVLFIAHHVATLFVVLTCRHAVSHGAFSVLVLLVLAEVTSACQNAWTLAGARRREDPFAARFYDALSPPFFAVYSVVRGFIGPYFMYRMVTFYASGGGYGLVPAWAWVSWVLVVVMAIGKSSHPSTCSPPSPTLPQAPLSSTPSRRTLCKERMEKSPYTIVTESSIPLMLICTLHTHRPNTQMDPQNFEVSSTGFTLSVRMNGTKEAMA</sequence>
<accession>A0A0S3RVJ1</accession>
<evidence type="ECO:0000259" key="8">
    <source>
        <dbReference type="PROSITE" id="PS50922"/>
    </source>
</evidence>
<dbReference type="Pfam" id="PF03798">
    <property type="entry name" value="TRAM_LAG1_CLN8"/>
    <property type="match status" value="1"/>
</dbReference>
<evidence type="ECO:0000256" key="3">
    <source>
        <dbReference type="ARBA" id="ARBA00022989"/>
    </source>
</evidence>
<feature type="transmembrane region" description="Helical" evidence="7">
    <location>
        <begin position="129"/>
        <end position="150"/>
    </location>
</feature>
<dbReference type="InterPro" id="IPR040327">
    <property type="entry name" value="At5g14285-like"/>
</dbReference>
<dbReference type="PANTHER" id="PTHR31766">
    <property type="entry name" value="GLABROUS1 ENHANCER-BINDING PROTEIN-LIKE 2"/>
    <property type="match status" value="1"/>
</dbReference>
<feature type="region of interest" description="Disordered" evidence="6">
    <location>
        <begin position="227"/>
        <end position="249"/>
    </location>
</feature>
<feature type="transmembrane region" description="Helical" evidence="7">
    <location>
        <begin position="12"/>
        <end position="31"/>
    </location>
</feature>
<proteinExistence type="predicted"/>
<organism evidence="9 10">
    <name type="scientific">Vigna angularis var. angularis</name>
    <dbReference type="NCBI Taxonomy" id="157739"/>
    <lineage>
        <taxon>Eukaryota</taxon>
        <taxon>Viridiplantae</taxon>
        <taxon>Streptophyta</taxon>
        <taxon>Embryophyta</taxon>
        <taxon>Tracheophyta</taxon>
        <taxon>Spermatophyta</taxon>
        <taxon>Magnoliopsida</taxon>
        <taxon>eudicotyledons</taxon>
        <taxon>Gunneridae</taxon>
        <taxon>Pentapetalae</taxon>
        <taxon>rosids</taxon>
        <taxon>fabids</taxon>
        <taxon>Fabales</taxon>
        <taxon>Fabaceae</taxon>
        <taxon>Papilionoideae</taxon>
        <taxon>50 kb inversion clade</taxon>
        <taxon>NPAAA clade</taxon>
        <taxon>indigoferoid/millettioid clade</taxon>
        <taxon>Phaseoleae</taxon>
        <taxon>Vigna</taxon>
    </lineage>
</organism>
<evidence type="ECO:0000256" key="6">
    <source>
        <dbReference type="SAM" id="MobiDB-lite"/>
    </source>
</evidence>
<evidence type="ECO:0000256" key="7">
    <source>
        <dbReference type="SAM" id="Phobius"/>
    </source>
</evidence>
<dbReference type="InterPro" id="IPR006634">
    <property type="entry name" value="TLC-dom"/>
</dbReference>
<keyword evidence="10" id="KW-1185">Reference proteome</keyword>
<evidence type="ECO:0000256" key="1">
    <source>
        <dbReference type="ARBA" id="ARBA00004141"/>
    </source>
</evidence>
<feature type="transmembrane region" description="Helical" evidence="7">
    <location>
        <begin position="170"/>
        <end position="191"/>
    </location>
</feature>
<evidence type="ECO:0000256" key="5">
    <source>
        <dbReference type="PROSITE-ProRule" id="PRU00205"/>
    </source>
</evidence>
<dbReference type="SMART" id="SM00724">
    <property type="entry name" value="TLC"/>
    <property type="match status" value="1"/>
</dbReference>
<protein>
    <recommendedName>
        <fullName evidence="8">TLC domain-containing protein</fullName>
    </recommendedName>
</protein>
<evidence type="ECO:0000256" key="4">
    <source>
        <dbReference type="ARBA" id="ARBA00023136"/>
    </source>
</evidence>
<dbReference type="PROSITE" id="PS50922">
    <property type="entry name" value="TLC"/>
    <property type="match status" value="1"/>
</dbReference>
<dbReference type="Proteomes" id="UP000291084">
    <property type="component" value="Chromosome 4"/>
</dbReference>
<dbReference type="EMBL" id="AP015037">
    <property type="protein sequence ID" value="BAT84601.1"/>
    <property type="molecule type" value="Genomic_DNA"/>
</dbReference>
<keyword evidence="3 7" id="KW-1133">Transmembrane helix</keyword>
<gene>
    <name evidence="9" type="primary">Vigan.04G201900</name>
    <name evidence="9" type="ORF">VIGAN_04201900</name>
</gene>
<feature type="transmembrane region" description="Helical" evidence="7">
    <location>
        <begin position="203"/>
        <end position="223"/>
    </location>
</feature>
<comment type="subcellular location">
    <subcellularLocation>
        <location evidence="1">Membrane</location>
        <topology evidence="1">Multi-pass membrane protein</topology>
    </subcellularLocation>
</comment>
<feature type="domain" description="TLC" evidence="8">
    <location>
        <begin position="38"/>
        <end position="227"/>
    </location>
</feature>
<keyword evidence="2 5" id="KW-0812">Transmembrane</keyword>
<dbReference type="PANTHER" id="PTHR31766:SF2">
    <property type="entry name" value="GLABROUS1 ENHANCER-BINDING PROTEIN-LIKE 2"/>
    <property type="match status" value="1"/>
</dbReference>
<reference evidence="9 10" key="1">
    <citation type="journal article" date="2015" name="Sci. Rep.">
        <title>The power of single molecule real-time sequencing technology in the de novo assembly of a eukaryotic genome.</title>
        <authorList>
            <person name="Sakai H."/>
            <person name="Naito K."/>
            <person name="Ogiso-Tanaka E."/>
            <person name="Takahashi Y."/>
            <person name="Iseki K."/>
            <person name="Muto C."/>
            <person name="Satou K."/>
            <person name="Teruya K."/>
            <person name="Shiroma A."/>
            <person name="Shimoji M."/>
            <person name="Hirano T."/>
            <person name="Itoh T."/>
            <person name="Kaga A."/>
            <person name="Tomooka N."/>
        </authorList>
    </citation>
    <scope>NUCLEOTIDE SEQUENCE [LARGE SCALE GENOMIC DNA]</scope>
    <source>
        <strain evidence="10">cv. Shumari</strain>
    </source>
</reference>
<evidence type="ECO:0000313" key="10">
    <source>
        <dbReference type="Proteomes" id="UP000291084"/>
    </source>
</evidence>
<dbReference type="GO" id="GO:0016020">
    <property type="term" value="C:membrane"/>
    <property type="evidence" value="ECO:0007669"/>
    <property type="project" value="UniProtKB-SubCell"/>
</dbReference>
<dbReference type="OrthoDB" id="204175at2759"/>
<evidence type="ECO:0000256" key="2">
    <source>
        <dbReference type="ARBA" id="ARBA00022692"/>
    </source>
</evidence>
<keyword evidence="4 5" id="KW-0472">Membrane</keyword>
<evidence type="ECO:0000313" key="9">
    <source>
        <dbReference type="EMBL" id="BAT84601.1"/>
    </source>
</evidence>
<name>A0A0S3RVJ1_PHAAN</name>
<feature type="transmembrane region" description="Helical" evidence="7">
    <location>
        <begin position="43"/>
        <end position="66"/>
    </location>
</feature>